<proteinExistence type="predicted"/>
<dbReference type="OrthoDB" id="4482678at2759"/>
<evidence type="ECO:0000313" key="1">
    <source>
        <dbReference type="EMBL" id="KAG5615241.1"/>
    </source>
</evidence>
<comment type="caution">
    <text evidence="1">The sequence shown here is derived from an EMBL/GenBank/DDBJ whole genome shotgun (WGS) entry which is preliminary data.</text>
</comment>
<name>A0A9J5ZSQ7_SOLCO</name>
<protein>
    <submittedName>
        <fullName evidence="1">Uncharacterized protein</fullName>
    </submittedName>
</protein>
<dbReference type="AlphaFoldDB" id="A0A9J5ZSQ7"/>
<accession>A0A9J5ZSQ7</accession>
<reference evidence="1 2" key="1">
    <citation type="submission" date="2020-09" db="EMBL/GenBank/DDBJ databases">
        <title>De no assembly of potato wild relative species, Solanum commersonii.</title>
        <authorList>
            <person name="Cho K."/>
        </authorList>
    </citation>
    <scope>NUCLEOTIDE SEQUENCE [LARGE SCALE GENOMIC DNA]</scope>
    <source>
        <strain evidence="1">LZ3.2</strain>
        <tissue evidence="1">Leaf</tissue>
    </source>
</reference>
<organism evidence="1 2">
    <name type="scientific">Solanum commersonii</name>
    <name type="common">Commerson's wild potato</name>
    <name type="synonym">Commerson's nightshade</name>
    <dbReference type="NCBI Taxonomy" id="4109"/>
    <lineage>
        <taxon>Eukaryota</taxon>
        <taxon>Viridiplantae</taxon>
        <taxon>Streptophyta</taxon>
        <taxon>Embryophyta</taxon>
        <taxon>Tracheophyta</taxon>
        <taxon>Spermatophyta</taxon>
        <taxon>Magnoliopsida</taxon>
        <taxon>eudicotyledons</taxon>
        <taxon>Gunneridae</taxon>
        <taxon>Pentapetalae</taxon>
        <taxon>asterids</taxon>
        <taxon>lamiids</taxon>
        <taxon>Solanales</taxon>
        <taxon>Solanaceae</taxon>
        <taxon>Solanoideae</taxon>
        <taxon>Solaneae</taxon>
        <taxon>Solanum</taxon>
    </lineage>
</organism>
<dbReference type="Proteomes" id="UP000824120">
    <property type="component" value="Chromosome 3"/>
</dbReference>
<sequence>MRHLNENLWVNHHCVDSLYLYYNTTMAYSLEEFNNHFVEFKEKSPEATFVLEHEVGFEKWSTKHLSSNKYDVMPTNIAGSLNPMLVDKRESTSVRHAYVLKSKGNKMVTAAERIAKNKINEGDSLEYDFVKIPCAHAMATLGSKHVDEYGMSIYEYSSPLYKVETYFLAYSESINVVLIESEWCARRIAKCEYSSTPCRYQAWKEEKKTCQGCW</sequence>
<evidence type="ECO:0000313" key="2">
    <source>
        <dbReference type="Proteomes" id="UP000824120"/>
    </source>
</evidence>
<keyword evidence="2" id="KW-1185">Reference proteome</keyword>
<dbReference type="EMBL" id="JACXVP010000003">
    <property type="protein sequence ID" value="KAG5615241.1"/>
    <property type="molecule type" value="Genomic_DNA"/>
</dbReference>
<gene>
    <name evidence="1" type="ORF">H5410_015065</name>
</gene>